<sequence length="429" mass="47487">MAPSFSYFQKTVTLVDWWLTKPQSDHLSLTLGVAGLTSQQNRPIRCFSSAPILKVFDLFELETVDGVCVILQGFINEHRTLNNGFSPQVFEHFYIGFPPNWKDYSPKIESASKCVTRVQEEDGEDSIEENCHFHGKPQNSDGCAVDMGGQDCKDMMFNDKSSTPLNPSSVENPHEHIVEDGNEVVCEKSPAPPEFKDGPRLESSPIVNCDMKSKRRNIDPKSSGGCGKGSNETVSCSEDTVIKIKSKRKPFAQTGDVITKDNADVSGESEINMRTSDLEDVLVTPKCSDSLCNTSVDVTDVNDDIVIVKTNMEGCRKQRNKVDIPPKKGVSATHGTSSKEAVINRNRSRTKLPVKRKLITSPESAKSTSLRGKKGSEERCGSANILSIESFSGKKSRSGRVVLPPLEFWRNQKVVYDEDREMCGVQEPK</sequence>
<proteinExistence type="predicted"/>
<dbReference type="AlphaFoldDB" id="A0AAD5CQY4"/>
<dbReference type="InterPro" id="IPR053090">
    <property type="entry name" value="Centromere_KNL-2_homolog"/>
</dbReference>
<keyword evidence="4" id="KW-1185">Reference proteome</keyword>
<dbReference type="Proteomes" id="UP001206925">
    <property type="component" value="Unassembled WGS sequence"/>
</dbReference>
<evidence type="ECO:0000259" key="2">
    <source>
        <dbReference type="Pfam" id="PF09133"/>
    </source>
</evidence>
<gene>
    <name evidence="3" type="ORF">M8C21_020895</name>
</gene>
<evidence type="ECO:0000256" key="1">
    <source>
        <dbReference type="SAM" id="MobiDB-lite"/>
    </source>
</evidence>
<dbReference type="EMBL" id="JAMZMK010007045">
    <property type="protein sequence ID" value="KAI7746107.1"/>
    <property type="molecule type" value="Genomic_DNA"/>
</dbReference>
<dbReference type="PANTHER" id="PTHR35311">
    <property type="entry name" value="KINETOCHORE-ASSOCIATED PROTEIN KNL-2 HOMOLOG"/>
    <property type="match status" value="1"/>
</dbReference>
<evidence type="ECO:0000313" key="3">
    <source>
        <dbReference type="EMBL" id="KAI7746107.1"/>
    </source>
</evidence>
<evidence type="ECO:0000313" key="4">
    <source>
        <dbReference type="Proteomes" id="UP001206925"/>
    </source>
</evidence>
<feature type="region of interest" description="Disordered" evidence="1">
    <location>
        <begin position="358"/>
        <end position="380"/>
    </location>
</feature>
<reference evidence="3" key="1">
    <citation type="submission" date="2022-06" db="EMBL/GenBank/DDBJ databases">
        <title>Uncovering the hologenomic basis of an extraordinary plant invasion.</title>
        <authorList>
            <person name="Bieker V.C."/>
            <person name="Martin M.D."/>
            <person name="Gilbert T."/>
            <person name="Hodgins K."/>
            <person name="Battlay P."/>
            <person name="Petersen B."/>
            <person name="Wilson J."/>
        </authorList>
    </citation>
    <scope>NUCLEOTIDE SEQUENCE</scope>
    <source>
        <strain evidence="3">AA19_3_7</strain>
        <tissue evidence="3">Leaf</tissue>
    </source>
</reference>
<dbReference type="Pfam" id="PF09133">
    <property type="entry name" value="SANTA"/>
    <property type="match status" value="1"/>
</dbReference>
<feature type="region of interest" description="Disordered" evidence="1">
    <location>
        <begin position="321"/>
        <end position="340"/>
    </location>
</feature>
<feature type="compositionally biased region" description="Polar residues" evidence="1">
    <location>
        <begin position="361"/>
        <end position="370"/>
    </location>
</feature>
<dbReference type="InterPro" id="IPR015216">
    <property type="entry name" value="SANTA"/>
</dbReference>
<protein>
    <recommendedName>
        <fullName evidence="2">SANTA domain-containing protein</fullName>
    </recommendedName>
</protein>
<feature type="domain" description="SANTA" evidence="2">
    <location>
        <begin position="12"/>
        <end position="104"/>
    </location>
</feature>
<name>A0AAD5CQY4_AMBAR</name>
<comment type="caution">
    <text evidence="3">The sequence shown here is derived from an EMBL/GenBank/DDBJ whole genome shotgun (WGS) entry which is preliminary data.</text>
</comment>
<organism evidence="3 4">
    <name type="scientific">Ambrosia artemisiifolia</name>
    <name type="common">Common ragweed</name>
    <dbReference type="NCBI Taxonomy" id="4212"/>
    <lineage>
        <taxon>Eukaryota</taxon>
        <taxon>Viridiplantae</taxon>
        <taxon>Streptophyta</taxon>
        <taxon>Embryophyta</taxon>
        <taxon>Tracheophyta</taxon>
        <taxon>Spermatophyta</taxon>
        <taxon>Magnoliopsida</taxon>
        <taxon>eudicotyledons</taxon>
        <taxon>Gunneridae</taxon>
        <taxon>Pentapetalae</taxon>
        <taxon>asterids</taxon>
        <taxon>campanulids</taxon>
        <taxon>Asterales</taxon>
        <taxon>Asteraceae</taxon>
        <taxon>Asteroideae</taxon>
        <taxon>Heliantheae alliance</taxon>
        <taxon>Heliantheae</taxon>
        <taxon>Ambrosia</taxon>
    </lineage>
</organism>
<feature type="region of interest" description="Disordered" evidence="1">
    <location>
        <begin position="214"/>
        <end position="234"/>
    </location>
</feature>
<dbReference type="PANTHER" id="PTHR35311:SF9">
    <property type="entry name" value="KINETOCHORE-ASSOCIATED PROTEIN KNL-2 HOMOLOG"/>
    <property type="match status" value="1"/>
</dbReference>
<accession>A0AAD5CQY4</accession>